<dbReference type="Pfam" id="PF02518">
    <property type="entry name" value="HATPase_c"/>
    <property type="match status" value="1"/>
</dbReference>
<keyword evidence="9" id="KW-0472">Membrane</keyword>
<feature type="domain" description="Histidine kinase" evidence="10">
    <location>
        <begin position="467"/>
        <end position="684"/>
    </location>
</feature>
<dbReference type="Proteomes" id="UP000218934">
    <property type="component" value="Unassembled WGS sequence"/>
</dbReference>
<protein>
    <recommendedName>
        <fullName evidence="2">histidine kinase</fullName>
        <ecNumber evidence="2">2.7.13.3</ecNumber>
    </recommendedName>
</protein>
<dbReference type="Pfam" id="PF13426">
    <property type="entry name" value="PAS_9"/>
    <property type="match status" value="1"/>
</dbReference>
<dbReference type="OrthoDB" id="9789238at2"/>
<evidence type="ECO:0000256" key="4">
    <source>
        <dbReference type="ARBA" id="ARBA00022679"/>
    </source>
</evidence>
<dbReference type="InterPro" id="IPR000014">
    <property type="entry name" value="PAS"/>
</dbReference>
<evidence type="ECO:0000313" key="14">
    <source>
        <dbReference type="Proteomes" id="UP000218934"/>
    </source>
</evidence>
<proteinExistence type="predicted"/>
<dbReference type="InterPro" id="IPR000700">
    <property type="entry name" value="PAS-assoc_C"/>
</dbReference>
<dbReference type="CDD" id="cd00130">
    <property type="entry name" value="PAS"/>
    <property type="match status" value="2"/>
</dbReference>
<dbReference type="Pfam" id="PF00512">
    <property type="entry name" value="HisKA"/>
    <property type="match status" value="1"/>
</dbReference>
<evidence type="ECO:0000259" key="12">
    <source>
        <dbReference type="PROSITE" id="PS50113"/>
    </source>
</evidence>
<dbReference type="InterPro" id="IPR004358">
    <property type="entry name" value="Sig_transdc_His_kin-like_C"/>
</dbReference>
<dbReference type="SMART" id="SM00388">
    <property type="entry name" value="HisKA"/>
    <property type="match status" value="1"/>
</dbReference>
<dbReference type="Gene3D" id="1.10.287.130">
    <property type="match status" value="1"/>
</dbReference>
<comment type="catalytic activity">
    <reaction evidence="1">
        <text>ATP + protein L-histidine = ADP + protein N-phospho-L-histidine.</text>
        <dbReference type="EC" id="2.7.13.3"/>
    </reaction>
</comment>
<sequence length="687" mass="75276">MPRGQPRMALDRRTLGLSALFVVIIVWAIIEAAYISSPIDAADAAQIAALVFAVLGAAAALVWSWRVRPAAREKADQHELVDAVELAAVMVVDDQGVIRHWSRGCEELYGWTAAQAVGRMRRDLLATQAGESPDDLWRQLKAEGRISKEMVECHRDGHELVVNDHVKLVQHEGGRCSAVIAVTDVTEQRHAEDALRLSEARLATAVSVQGIFIYEVDLIERRTIWTTPGESFFGGAAEGATSDHWQNEHSRQIRKVVDRAVEGGDDRLHFDFSFHYPDGSPRMAEGWARIIRDPAGRPIRLLGTHLDVTERREREEALRDGEAERRAILATVPDAMFVCNERGVVRACSATAGEMLGYAPEALVGTRIGDLIEDPRGRGAVRRDLKDYSTGTGQRGWPVPVTVRRADGELVPVSFVVGDALVEGTRIYVVFGRDMRPTIATEERFHRLSNDLAQVSRLGMMGEMAGALAHELSQPLSAIVNFLGAVDLMLDAGDATDPHRLRHALQRASEQATRAGEIIRRLRAFILRGEADMRGEALPSLVREAAALALFNSSSFGIRLSYDFESESRLVLCDRIQIQQVLVNLIRNAADAMAAQGGGRRELLISTQMARDNLIQIEVQDSGPGIAAEMLERLFSPFATTKREGLGFGLAISRRIVEAHGGQLAAGPAPDGGAVFRFTLPVMEEAA</sequence>
<dbReference type="GO" id="GO:0005524">
    <property type="term" value="F:ATP binding"/>
    <property type="evidence" value="ECO:0007669"/>
    <property type="project" value="UniProtKB-KW"/>
</dbReference>
<dbReference type="InterPro" id="IPR036097">
    <property type="entry name" value="HisK_dim/P_sf"/>
</dbReference>
<name>A0A2A4G0V1_9SPHN</name>
<keyword evidence="7" id="KW-0067">ATP-binding</keyword>
<evidence type="ECO:0000313" key="13">
    <source>
        <dbReference type="EMBL" id="PCE43332.1"/>
    </source>
</evidence>
<dbReference type="PROSITE" id="PS50113">
    <property type="entry name" value="PAC"/>
    <property type="match status" value="1"/>
</dbReference>
<dbReference type="SUPFAM" id="SSF55874">
    <property type="entry name" value="ATPase domain of HSP90 chaperone/DNA topoisomerase II/histidine kinase"/>
    <property type="match status" value="1"/>
</dbReference>
<dbReference type="InterPro" id="IPR005467">
    <property type="entry name" value="His_kinase_dom"/>
</dbReference>
<dbReference type="InterPro" id="IPR001610">
    <property type="entry name" value="PAC"/>
</dbReference>
<evidence type="ECO:0000256" key="2">
    <source>
        <dbReference type="ARBA" id="ARBA00012438"/>
    </source>
</evidence>
<feature type="domain" description="PAS" evidence="11">
    <location>
        <begin position="321"/>
        <end position="372"/>
    </location>
</feature>
<dbReference type="EC" id="2.7.13.3" evidence="2"/>
<feature type="transmembrane region" description="Helical" evidence="9">
    <location>
        <begin position="47"/>
        <end position="65"/>
    </location>
</feature>
<evidence type="ECO:0000256" key="6">
    <source>
        <dbReference type="ARBA" id="ARBA00022777"/>
    </source>
</evidence>
<dbReference type="Gene3D" id="3.30.450.20">
    <property type="entry name" value="PAS domain"/>
    <property type="match status" value="3"/>
</dbReference>
<dbReference type="Pfam" id="PF08448">
    <property type="entry name" value="PAS_4"/>
    <property type="match status" value="1"/>
</dbReference>
<evidence type="ECO:0000259" key="11">
    <source>
        <dbReference type="PROSITE" id="PS50112"/>
    </source>
</evidence>
<dbReference type="PROSITE" id="PS50112">
    <property type="entry name" value="PAS"/>
    <property type="match status" value="2"/>
</dbReference>
<keyword evidence="5" id="KW-0547">Nucleotide-binding</keyword>
<dbReference type="InterPro" id="IPR013656">
    <property type="entry name" value="PAS_4"/>
</dbReference>
<dbReference type="InterPro" id="IPR035965">
    <property type="entry name" value="PAS-like_dom_sf"/>
</dbReference>
<dbReference type="AlphaFoldDB" id="A0A2A4G0V1"/>
<dbReference type="EMBL" id="NWUF01000004">
    <property type="protein sequence ID" value="PCE43332.1"/>
    <property type="molecule type" value="Genomic_DNA"/>
</dbReference>
<dbReference type="Gene3D" id="3.30.565.10">
    <property type="entry name" value="Histidine kinase-like ATPase, C-terminal domain"/>
    <property type="match status" value="1"/>
</dbReference>
<feature type="domain" description="PAC" evidence="12">
    <location>
        <begin position="268"/>
        <end position="320"/>
    </location>
</feature>
<dbReference type="SMART" id="SM00387">
    <property type="entry name" value="HATPase_c"/>
    <property type="match status" value="1"/>
</dbReference>
<dbReference type="RefSeq" id="WP_066965539.1">
    <property type="nucleotide sequence ID" value="NZ_CP023449.1"/>
</dbReference>
<dbReference type="PROSITE" id="PS50109">
    <property type="entry name" value="HIS_KIN"/>
    <property type="match status" value="1"/>
</dbReference>
<evidence type="ECO:0000259" key="10">
    <source>
        <dbReference type="PROSITE" id="PS50109"/>
    </source>
</evidence>
<comment type="caution">
    <text evidence="13">The sequence shown here is derived from an EMBL/GenBank/DDBJ whole genome shotgun (WGS) entry which is preliminary data.</text>
</comment>
<dbReference type="SMART" id="SM00086">
    <property type="entry name" value="PAC"/>
    <property type="match status" value="2"/>
</dbReference>
<dbReference type="KEGG" id="rdi:CMV14_01030"/>
<dbReference type="PRINTS" id="PR00344">
    <property type="entry name" value="BCTRLSENSOR"/>
</dbReference>
<evidence type="ECO:0000256" key="1">
    <source>
        <dbReference type="ARBA" id="ARBA00000085"/>
    </source>
</evidence>
<dbReference type="NCBIfam" id="TIGR00229">
    <property type="entry name" value="sensory_box"/>
    <property type="match status" value="3"/>
</dbReference>
<dbReference type="SUPFAM" id="SSF47384">
    <property type="entry name" value="Homodimeric domain of signal transducing histidine kinase"/>
    <property type="match status" value="1"/>
</dbReference>
<keyword evidence="9" id="KW-1133">Transmembrane helix</keyword>
<keyword evidence="14" id="KW-1185">Reference proteome</keyword>
<dbReference type="InterPro" id="IPR003661">
    <property type="entry name" value="HisK_dim/P_dom"/>
</dbReference>
<dbReference type="PANTHER" id="PTHR43065">
    <property type="entry name" value="SENSOR HISTIDINE KINASE"/>
    <property type="match status" value="1"/>
</dbReference>
<organism evidence="13 14">
    <name type="scientific">Rhizorhabdus dicambivorans</name>
    <dbReference type="NCBI Taxonomy" id="1850238"/>
    <lineage>
        <taxon>Bacteria</taxon>
        <taxon>Pseudomonadati</taxon>
        <taxon>Pseudomonadota</taxon>
        <taxon>Alphaproteobacteria</taxon>
        <taxon>Sphingomonadales</taxon>
        <taxon>Sphingomonadaceae</taxon>
        <taxon>Rhizorhabdus</taxon>
    </lineage>
</organism>
<dbReference type="InterPro" id="IPR036890">
    <property type="entry name" value="HATPase_C_sf"/>
</dbReference>
<evidence type="ECO:0000256" key="5">
    <source>
        <dbReference type="ARBA" id="ARBA00022741"/>
    </source>
</evidence>
<evidence type="ECO:0000256" key="8">
    <source>
        <dbReference type="ARBA" id="ARBA00023012"/>
    </source>
</evidence>
<dbReference type="CDD" id="cd00082">
    <property type="entry name" value="HisKA"/>
    <property type="match status" value="1"/>
</dbReference>
<dbReference type="SUPFAM" id="SSF55785">
    <property type="entry name" value="PYP-like sensor domain (PAS domain)"/>
    <property type="match status" value="3"/>
</dbReference>
<accession>A0A2A4G0V1</accession>
<keyword evidence="4" id="KW-0808">Transferase</keyword>
<evidence type="ECO:0000256" key="7">
    <source>
        <dbReference type="ARBA" id="ARBA00022840"/>
    </source>
</evidence>
<dbReference type="SMART" id="SM00091">
    <property type="entry name" value="PAS"/>
    <property type="match status" value="2"/>
</dbReference>
<keyword evidence="8" id="KW-0902">Two-component regulatory system</keyword>
<feature type="domain" description="PAS" evidence="11">
    <location>
        <begin position="76"/>
        <end position="119"/>
    </location>
</feature>
<evidence type="ECO:0000256" key="3">
    <source>
        <dbReference type="ARBA" id="ARBA00022553"/>
    </source>
</evidence>
<dbReference type="InterPro" id="IPR003594">
    <property type="entry name" value="HATPase_dom"/>
</dbReference>
<evidence type="ECO:0000256" key="9">
    <source>
        <dbReference type="SAM" id="Phobius"/>
    </source>
</evidence>
<feature type="transmembrane region" description="Helical" evidence="9">
    <location>
        <begin position="15"/>
        <end position="35"/>
    </location>
</feature>
<dbReference type="PANTHER" id="PTHR43065:SF46">
    <property type="entry name" value="C4-DICARBOXYLATE TRANSPORT SENSOR PROTEIN DCTB"/>
    <property type="match status" value="1"/>
</dbReference>
<keyword evidence="6 13" id="KW-0418">Kinase</keyword>
<keyword evidence="3" id="KW-0597">Phosphoprotein</keyword>
<dbReference type="GO" id="GO:0000155">
    <property type="term" value="F:phosphorelay sensor kinase activity"/>
    <property type="evidence" value="ECO:0007669"/>
    <property type="project" value="InterPro"/>
</dbReference>
<gene>
    <name evidence="13" type="ORF">COO09_06075</name>
</gene>
<reference evidence="13 14" key="1">
    <citation type="submission" date="2017-09" db="EMBL/GenBank/DDBJ databases">
        <title>The Catabolism of 3,6-Dichlorosalicylic acid is Initiated by the Cytochrome P450 Monooxygenase DsmABC in Rhizorhabdus dicambivorans Ndbn-20.</title>
        <authorList>
            <person name="Na L."/>
        </authorList>
    </citation>
    <scope>NUCLEOTIDE SEQUENCE [LARGE SCALE GENOMIC DNA]</scope>
    <source>
        <strain evidence="13 14">Ndbn-20m</strain>
    </source>
</reference>
<keyword evidence="9" id="KW-0812">Transmembrane</keyword>